<comment type="caution">
    <text evidence="2">The sequence shown here is derived from an EMBL/GenBank/DDBJ whole genome shotgun (WGS) entry which is preliminary data.</text>
</comment>
<evidence type="ECO:0000256" key="1">
    <source>
        <dbReference type="SAM" id="Phobius"/>
    </source>
</evidence>
<gene>
    <name evidence="2" type="ORF">LCGC14_2254980</name>
</gene>
<accession>A0A0F9DNW2</accession>
<evidence type="ECO:0000313" key="2">
    <source>
        <dbReference type="EMBL" id="KKL55476.1"/>
    </source>
</evidence>
<feature type="non-terminal residue" evidence="2">
    <location>
        <position position="78"/>
    </location>
</feature>
<keyword evidence="1" id="KW-0472">Membrane</keyword>
<feature type="transmembrane region" description="Helical" evidence="1">
    <location>
        <begin position="6"/>
        <end position="25"/>
    </location>
</feature>
<keyword evidence="1" id="KW-1133">Transmembrane helix</keyword>
<protein>
    <submittedName>
        <fullName evidence="2">Uncharacterized protein</fullName>
    </submittedName>
</protein>
<proteinExistence type="predicted"/>
<keyword evidence="1" id="KW-0812">Transmembrane</keyword>
<name>A0A0F9DNW2_9ZZZZ</name>
<dbReference type="AlphaFoldDB" id="A0A0F9DNW2"/>
<sequence>MELIPVYILVIVALIWSSLQFYEAIKYHTWKRAFRDAILDWELDGVDEFGHRRYRSFPYKTYLGLEKSLEEALLKSKR</sequence>
<reference evidence="2" key="1">
    <citation type="journal article" date="2015" name="Nature">
        <title>Complex archaea that bridge the gap between prokaryotes and eukaryotes.</title>
        <authorList>
            <person name="Spang A."/>
            <person name="Saw J.H."/>
            <person name="Jorgensen S.L."/>
            <person name="Zaremba-Niedzwiedzka K."/>
            <person name="Martijn J."/>
            <person name="Lind A.E."/>
            <person name="van Eijk R."/>
            <person name="Schleper C."/>
            <person name="Guy L."/>
            <person name="Ettema T.J."/>
        </authorList>
    </citation>
    <scope>NUCLEOTIDE SEQUENCE</scope>
</reference>
<dbReference type="EMBL" id="LAZR01030827">
    <property type="protein sequence ID" value="KKL55476.1"/>
    <property type="molecule type" value="Genomic_DNA"/>
</dbReference>
<organism evidence="2">
    <name type="scientific">marine sediment metagenome</name>
    <dbReference type="NCBI Taxonomy" id="412755"/>
    <lineage>
        <taxon>unclassified sequences</taxon>
        <taxon>metagenomes</taxon>
        <taxon>ecological metagenomes</taxon>
    </lineage>
</organism>